<dbReference type="Proteomes" id="UP001169006">
    <property type="component" value="Unassembled WGS sequence"/>
</dbReference>
<proteinExistence type="predicted"/>
<dbReference type="InterPro" id="IPR036388">
    <property type="entry name" value="WH-like_DNA-bd_sf"/>
</dbReference>
<dbReference type="InterPro" id="IPR036390">
    <property type="entry name" value="WH_DNA-bd_sf"/>
</dbReference>
<comment type="caution">
    <text evidence="2">The sequence shown here is derived from an EMBL/GenBank/DDBJ whole genome shotgun (WGS) entry which is preliminary data.</text>
</comment>
<evidence type="ECO:0000313" key="3">
    <source>
        <dbReference type="Proteomes" id="UP001169006"/>
    </source>
</evidence>
<dbReference type="RefSeq" id="WP_302076749.1">
    <property type="nucleotide sequence ID" value="NZ_JAUKWQ010000003.1"/>
</dbReference>
<evidence type="ECO:0000313" key="2">
    <source>
        <dbReference type="EMBL" id="MDO1582576.1"/>
    </source>
</evidence>
<sequence length="218" mass="24139">MSSRDEASLAQVLTSFRQVSEARSRSFSAQTGIPLARLGAPITFRLSRGCVALYRDLSDERRQILDVFGPGWVISGEHVDLHACRAMAICESRVEEIETEQNAEVINEAARRMLKRAQAHGLLLGRKTAAERVASTLLDLAGQFARHGYGRNSGQITFLLHLSHYELADWLGLTQETVSRCLSRLKRDRVIGFNQPELITIRDPQALRTLATGATPAA</sequence>
<dbReference type="SUPFAM" id="SSF46785">
    <property type="entry name" value="Winged helix' DNA-binding domain"/>
    <property type="match status" value="1"/>
</dbReference>
<dbReference type="Gene3D" id="2.60.120.10">
    <property type="entry name" value="Jelly Rolls"/>
    <property type="match status" value="1"/>
</dbReference>
<dbReference type="EMBL" id="JAUKWQ010000003">
    <property type="protein sequence ID" value="MDO1582576.1"/>
    <property type="molecule type" value="Genomic_DNA"/>
</dbReference>
<dbReference type="InterPro" id="IPR012318">
    <property type="entry name" value="HTH_CRP"/>
</dbReference>
<dbReference type="InterPro" id="IPR014710">
    <property type="entry name" value="RmlC-like_jellyroll"/>
</dbReference>
<dbReference type="PRINTS" id="PR00034">
    <property type="entry name" value="HTHCRP"/>
</dbReference>
<gene>
    <name evidence="2" type="ORF">Q2T52_10755</name>
</gene>
<name>A0ABT8SX55_9HYPH</name>
<reference evidence="2" key="2">
    <citation type="submission" date="2023-07" db="EMBL/GenBank/DDBJ databases">
        <authorList>
            <person name="Sun H."/>
        </authorList>
    </citation>
    <scope>NUCLEOTIDE SEQUENCE</scope>
    <source>
        <strain evidence="2">05753</strain>
    </source>
</reference>
<reference evidence="2" key="1">
    <citation type="journal article" date="2015" name="Int. J. Syst. Evol. Microbiol.">
        <title>Rhizobium oryzicola sp. nov., potential plant-growth-promoting endophytic bacteria isolated from rice roots.</title>
        <authorList>
            <person name="Zhang X.X."/>
            <person name="Gao J.S."/>
            <person name="Cao Y.H."/>
            <person name="Sheirdil R.A."/>
            <person name="Wang X.C."/>
            <person name="Zhang L."/>
        </authorList>
    </citation>
    <scope>NUCLEOTIDE SEQUENCE</scope>
    <source>
        <strain evidence="2">05753</strain>
    </source>
</reference>
<dbReference type="Pfam" id="PF13545">
    <property type="entry name" value="HTH_Crp_2"/>
    <property type="match status" value="1"/>
</dbReference>
<keyword evidence="3" id="KW-1185">Reference proteome</keyword>
<protein>
    <submittedName>
        <fullName evidence="2">Helix-turn-helix domain-containing protein</fullName>
    </submittedName>
</protein>
<evidence type="ECO:0000259" key="1">
    <source>
        <dbReference type="PROSITE" id="PS51063"/>
    </source>
</evidence>
<organism evidence="2 3">
    <name type="scientific">Rhizobium oryzicola</name>
    <dbReference type="NCBI Taxonomy" id="1232668"/>
    <lineage>
        <taxon>Bacteria</taxon>
        <taxon>Pseudomonadati</taxon>
        <taxon>Pseudomonadota</taxon>
        <taxon>Alphaproteobacteria</taxon>
        <taxon>Hyphomicrobiales</taxon>
        <taxon>Rhizobiaceae</taxon>
        <taxon>Rhizobium/Agrobacterium group</taxon>
        <taxon>Rhizobium</taxon>
    </lineage>
</organism>
<dbReference type="PROSITE" id="PS51063">
    <property type="entry name" value="HTH_CRP_2"/>
    <property type="match status" value="1"/>
</dbReference>
<accession>A0ABT8SX55</accession>
<feature type="domain" description="HTH crp-type" evidence="1">
    <location>
        <begin position="127"/>
        <end position="205"/>
    </location>
</feature>
<dbReference type="SMART" id="SM00419">
    <property type="entry name" value="HTH_CRP"/>
    <property type="match status" value="1"/>
</dbReference>
<dbReference type="Gene3D" id="1.10.10.10">
    <property type="entry name" value="Winged helix-like DNA-binding domain superfamily/Winged helix DNA-binding domain"/>
    <property type="match status" value="1"/>
</dbReference>